<dbReference type="PANTHER" id="PTHR46066">
    <property type="entry name" value="CHITINASE DOMAIN-CONTAINING PROTEIN 1 FAMILY MEMBER"/>
    <property type="match status" value="1"/>
</dbReference>
<dbReference type="PROSITE" id="PS51910">
    <property type="entry name" value="GH18_2"/>
    <property type="match status" value="1"/>
</dbReference>
<proteinExistence type="predicted"/>
<name>A0ABP8WHT8_9ACTN</name>
<dbReference type="EMBL" id="BAABIM010000003">
    <property type="protein sequence ID" value="GAA4689591.1"/>
    <property type="molecule type" value="Genomic_DNA"/>
</dbReference>
<dbReference type="Gene3D" id="3.10.50.10">
    <property type="match status" value="1"/>
</dbReference>
<dbReference type="Pfam" id="PF00704">
    <property type="entry name" value="Glyco_hydro_18"/>
    <property type="match status" value="1"/>
</dbReference>
<evidence type="ECO:0000259" key="1">
    <source>
        <dbReference type="PROSITE" id="PS51910"/>
    </source>
</evidence>
<dbReference type="InterPro" id="IPR029070">
    <property type="entry name" value="Chitinase_insertion_sf"/>
</dbReference>
<accession>A0ABP8WHT8</accession>
<dbReference type="InterPro" id="IPR011583">
    <property type="entry name" value="Chitinase_II/V-like_cat"/>
</dbReference>
<dbReference type="PANTHER" id="PTHR46066:SF2">
    <property type="entry name" value="CHITINASE DOMAIN-CONTAINING PROTEIN 1"/>
    <property type="match status" value="1"/>
</dbReference>
<dbReference type="Gene3D" id="3.20.20.80">
    <property type="entry name" value="Glycosidases"/>
    <property type="match status" value="1"/>
</dbReference>
<reference evidence="3" key="1">
    <citation type="journal article" date="2019" name="Int. J. Syst. Evol. Microbiol.">
        <title>The Global Catalogue of Microorganisms (GCM) 10K type strain sequencing project: providing services to taxonomists for standard genome sequencing and annotation.</title>
        <authorList>
            <consortium name="The Broad Institute Genomics Platform"/>
            <consortium name="The Broad Institute Genome Sequencing Center for Infectious Disease"/>
            <person name="Wu L."/>
            <person name="Ma J."/>
        </authorList>
    </citation>
    <scope>NUCLEOTIDE SEQUENCE [LARGE SCALE GENOMIC DNA]</scope>
    <source>
        <strain evidence="3">JCM 18127</strain>
    </source>
</reference>
<dbReference type="SMART" id="SM00636">
    <property type="entry name" value="Glyco_18"/>
    <property type="match status" value="1"/>
</dbReference>
<gene>
    <name evidence="2" type="ORF">GCM10023226_29320</name>
</gene>
<protein>
    <recommendedName>
        <fullName evidence="1">GH18 domain-containing protein</fullName>
    </recommendedName>
</protein>
<keyword evidence="3" id="KW-1185">Reference proteome</keyword>
<dbReference type="InterPro" id="IPR001223">
    <property type="entry name" value="Glyco_hydro18_cat"/>
</dbReference>
<evidence type="ECO:0000313" key="2">
    <source>
        <dbReference type="EMBL" id="GAA4689591.1"/>
    </source>
</evidence>
<dbReference type="SUPFAM" id="SSF51445">
    <property type="entry name" value="(Trans)glycosidases"/>
    <property type="match status" value="1"/>
</dbReference>
<sequence>MSTAGVTPALAAPDDGLRTTGWVLPSTSPAVIARDAPGLDQVDVVGSTLRADGGRVSAPGRDALRLMRRSQAQGLHTELLLSSYSNRLEDFDPRAAHRLLSSPARTRAVARRLGAIVRSQGWDGVNVDLERLQRRDAGGLVRLVQQLQAAMPPERTVTVDVSAATSLRAYRARGYRLRPLGRAADAVVLMTYDYSGPTWTGPGPIGPLDWQERAARAALAVVPADRLDLGIAGYGYTWPRAAGGRTGRSLTVAAARRLVRADGSRARWHRAEGEWSARLSDGTRLWWSDARSHRLRVSLAERLGLRGVAVWRLGSADPLG</sequence>
<dbReference type="InterPro" id="IPR017853">
    <property type="entry name" value="GH"/>
</dbReference>
<organism evidence="2 3">
    <name type="scientific">Nocardioides nanhaiensis</name>
    <dbReference type="NCBI Taxonomy" id="1476871"/>
    <lineage>
        <taxon>Bacteria</taxon>
        <taxon>Bacillati</taxon>
        <taxon>Actinomycetota</taxon>
        <taxon>Actinomycetes</taxon>
        <taxon>Propionibacteriales</taxon>
        <taxon>Nocardioidaceae</taxon>
        <taxon>Nocardioides</taxon>
    </lineage>
</organism>
<evidence type="ECO:0000313" key="3">
    <source>
        <dbReference type="Proteomes" id="UP001500621"/>
    </source>
</evidence>
<feature type="domain" description="GH18" evidence="1">
    <location>
        <begin position="13"/>
        <end position="320"/>
    </location>
</feature>
<comment type="caution">
    <text evidence="2">The sequence shown here is derived from an EMBL/GenBank/DDBJ whole genome shotgun (WGS) entry which is preliminary data.</text>
</comment>
<dbReference type="Proteomes" id="UP001500621">
    <property type="component" value="Unassembled WGS sequence"/>
</dbReference>